<dbReference type="InterPro" id="IPR018042">
    <property type="entry name" value="Aspartate_kinase_CS"/>
</dbReference>
<dbReference type="CDD" id="cd04234">
    <property type="entry name" value="AAK_AK"/>
    <property type="match status" value="1"/>
</dbReference>
<keyword evidence="3" id="KW-0418">Kinase</keyword>
<proteinExistence type="inferred from homology"/>
<name>A0A4Y5SJ80_9EURY</name>
<dbReference type="GO" id="GO:0005829">
    <property type="term" value="C:cytosol"/>
    <property type="evidence" value="ECO:0007669"/>
    <property type="project" value="TreeGrafter"/>
</dbReference>
<dbReference type="InterPro" id="IPR036393">
    <property type="entry name" value="AceGlu_kinase-like_sf"/>
</dbReference>
<keyword evidence="4" id="KW-1185">Reference proteome</keyword>
<dbReference type="OrthoDB" id="8904at2157"/>
<sequence>MIVVKFGGSSVRFELPSAVELTERLWDAGDVVVVVSALKGVTDALLGLARGEERLDRLVGLHREHAERHGVEPSVLSPIFGELEGVLAGREKFPCGEAFTDRVLSFGELLSARIFAEALKRRGLSARIVEPWELLVTDGNFGDASVDLKVSAGNVSLVEEVLDAGEIPVVPGFVGGFNGMVTTLGRGGSDYTASVLGRLLGWRVLIVSHVDGIYTADPHRVVSARLIPFVSRGEALVASRLGMKALHEKAVSAGAEILLAGIRNWNVGTVVGERSSGIPVVVHRVDGESAVISVVGVDSVPGWDARVRWEGGVPYVSLRVPRARLGSYLVRIHDAVTGGLFDVRAFPSRAGGELSVSA</sequence>
<keyword evidence="3" id="KW-0808">Transferase</keyword>
<dbReference type="Gene3D" id="3.40.1160.10">
    <property type="entry name" value="Acetylglutamate kinase-like"/>
    <property type="match status" value="1"/>
</dbReference>
<dbReference type="InterPro" id="IPR001048">
    <property type="entry name" value="Asp/Glu/Uridylate_kinase"/>
</dbReference>
<evidence type="ECO:0000313" key="3">
    <source>
        <dbReference type="EMBL" id="QDA30846.1"/>
    </source>
</evidence>
<reference evidence="3 4" key="1">
    <citation type="submission" date="2019-06" db="EMBL/GenBank/DDBJ databases">
        <title>Thermococcus indicus sp. nov., a Fe(III)-reducing hyperthermophilic archaeon isolated from the Onnuri vent field of the Central Indian Ocean ridge.</title>
        <authorList>
            <person name="Lim J.K."/>
            <person name="Kim Y.J."/>
            <person name="Kwon K.K."/>
        </authorList>
    </citation>
    <scope>NUCLEOTIDE SEQUENCE [LARGE SCALE GENOMIC DNA]</scope>
    <source>
        <strain evidence="3 4">IOH1</strain>
    </source>
</reference>
<comment type="similarity">
    <text evidence="1">Belongs to the aspartokinase family.</text>
</comment>
<protein>
    <submittedName>
        <fullName evidence="3">Aspartate kinase</fullName>
        <ecNumber evidence="3">2.7.2.4</ecNumber>
    </submittedName>
</protein>
<gene>
    <name evidence="3" type="ORF">FH039_03400</name>
</gene>
<dbReference type="Pfam" id="PF00696">
    <property type="entry name" value="AA_kinase"/>
    <property type="match status" value="1"/>
</dbReference>
<dbReference type="SUPFAM" id="SSF53633">
    <property type="entry name" value="Carbamate kinase-like"/>
    <property type="match status" value="1"/>
</dbReference>
<dbReference type="AlphaFoldDB" id="A0A4Y5SJ80"/>
<dbReference type="InterPro" id="IPR011819">
    <property type="entry name" value="AspKin_pair"/>
</dbReference>
<evidence type="ECO:0000256" key="1">
    <source>
        <dbReference type="ARBA" id="ARBA00010122"/>
    </source>
</evidence>
<organism evidence="3 4">
    <name type="scientific">Thermococcus indicus</name>
    <dbReference type="NCBI Taxonomy" id="2586643"/>
    <lineage>
        <taxon>Archaea</taxon>
        <taxon>Methanobacteriati</taxon>
        <taxon>Methanobacteriota</taxon>
        <taxon>Thermococci</taxon>
        <taxon>Thermococcales</taxon>
        <taxon>Thermococcaceae</taxon>
        <taxon>Thermococcus</taxon>
    </lineage>
</organism>
<dbReference type="EMBL" id="CP040846">
    <property type="protein sequence ID" value="QDA30846.1"/>
    <property type="molecule type" value="Genomic_DNA"/>
</dbReference>
<dbReference type="PANTHER" id="PTHR21499">
    <property type="entry name" value="ASPARTATE KINASE"/>
    <property type="match status" value="1"/>
</dbReference>
<evidence type="ECO:0000259" key="2">
    <source>
        <dbReference type="Pfam" id="PF00696"/>
    </source>
</evidence>
<evidence type="ECO:0000313" key="4">
    <source>
        <dbReference type="Proteomes" id="UP000306007"/>
    </source>
</evidence>
<dbReference type="PROSITE" id="PS00324">
    <property type="entry name" value="ASPARTOKINASE"/>
    <property type="match status" value="1"/>
</dbReference>
<dbReference type="KEGG" id="tic:FH039_03400"/>
<feature type="domain" description="Aspartate/glutamate/uridylate kinase" evidence="2">
    <location>
        <begin position="1"/>
        <end position="253"/>
    </location>
</feature>
<dbReference type="PANTHER" id="PTHR21499:SF70">
    <property type="entry name" value="ASPARTOKINASE"/>
    <property type="match status" value="1"/>
</dbReference>
<dbReference type="GeneID" id="40474198"/>
<accession>A0A4Y5SJ80</accession>
<dbReference type="EC" id="2.7.2.4" evidence="3"/>
<dbReference type="RefSeq" id="WP_139680212.1">
    <property type="nucleotide sequence ID" value="NZ_CP040846.1"/>
</dbReference>
<dbReference type="GO" id="GO:0004072">
    <property type="term" value="F:aspartate kinase activity"/>
    <property type="evidence" value="ECO:0007669"/>
    <property type="project" value="UniProtKB-EC"/>
</dbReference>
<dbReference type="NCBIfam" id="TIGR02078">
    <property type="entry name" value="AspKin_pair"/>
    <property type="match status" value="1"/>
</dbReference>
<dbReference type="NCBIfam" id="NF006234">
    <property type="entry name" value="PRK08373.1"/>
    <property type="match status" value="1"/>
</dbReference>
<dbReference type="GO" id="GO:0009090">
    <property type="term" value="P:homoserine biosynthetic process"/>
    <property type="evidence" value="ECO:0007669"/>
    <property type="project" value="TreeGrafter"/>
</dbReference>
<dbReference type="GO" id="GO:0009089">
    <property type="term" value="P:lysine biosynthetic process via diaminopimelate"/>
    <property type="evidence" value="ECO:0007669"/>
    <property type="project" value="TreeGrafter"/>
</dbReference>
<dbReference type="Proteomes" id="UP000306007">
    <property type="component" value="Chromosome"/>
</dbReference>